<protein>
    <recommendedName>
        <fullName evidence="3">Carboxylic ester hydrolase</fullName>
        <ecNumber evidence="3">3.1.1.-</ecNumber>
    </recommendedName>
</protein>
<evidence type="ECO:0000313" key="6">
    <source>
        <dbReference type="Proteomes" id="UP000234275"/>
    </source>
</evidence>
<gene>
    <name evidence="5" type="ORF">P170DRAFT_385219</name>
</gene>
<evidence type="ECO:0000259" key="4">
    <source>
        <dbReference type="Pfam" id="PF00135"/>
    </source>
</evidence>
<dbReference type="GeneID" id="36553411"/>
<dbReference type="PANTHER" id="PTHR43142:SF5">
    <property type="entry name" value="CARBOXYLIC ESTER HYDROLASE"/>
    <property type="match status" value="1"/>
</dbReference>
<keyword evidence="6" id="KW-1185">Reference proteome</keyword>
<dbReference type="InterPro" id="IPR019826">
    <property type="entry name" value="Carboxylesterase_B_AS"/>
</dbReference>
<name>A0A2I2G3S5_9EURO</name>
<keyword evidence="2 3" id="KW-0378">Hydrolase</keyword>
<dbReference type="EMBL" id="MSFO01000005">
    <property type="protein sequence ID" value="PLB47503.1"/>
    <property type="molecule type" value="Genomic_DNA"/>
</dbReference>
<dbReference type="AlphaFoldDB" id="A0A2I2G3S5"/>
<sequence>MTTSLPQVHHPVLSVTWKGIEKPSNGVSVNQYRGIKYARIPGRFERATPVDGFDGEVVDATKFGPRCPQVDVDVRHLLRIPEDFEIPKEPEDEFDCLNLEITCPPAGSRSGPLPVLIWIHGGSQVVTFCSAASGICDPTKIVADSIKAGKPLVFVSINYRVNIFSFGDGKEKNLALKDQRLGIDWVRKNIMAFGGDPSNITLAGESAGAVYVHAHLTTGVSVKRAVLASGSLYLSSPLPVERGDGLIKTLEGKVKELGEKSLREASVSTIIQALNDCNVNTMWIQEEPELQNWQIKPEQVEEIMIGDTEYESVIWRNGIETLDGPTIATAFEQDPQWGPQLRKMYNVVADRPTACKLGALDLVNDVRYALPVETVSEKLQAANRQVYKYVIDQPNPWQASSRSHHAVDLLLLFAGVDLSFNPAAEHVGQEMRNRWIRFVNGDAPWSPGRRFAFGPFGECKEIDERQVANRRRLEHVRALKEAGMGVYMPIIFALTAGKISLLN</sequence>
<dbReference type="SUPFAM" id="SSF53474">
    <property type="entry name" value="alpha/beta-Hydrolases"/>
    <property type="match status" value="1"/>
</dbReference>
<dbReference type="PANTHER" id="PTHR43142">
    <property type="entry name" value="CARBOXYLIC ESTER HYDROLASE"/>
    <property type="match status" value="1"/>
</dbReference>
<dbReference type="RefSeq" id="XP_024702805.1">
    <property type="nucleotide sequence ID" value="XM_024845712.1"/>
</dbReference>
<evidence type="ECO:0000256" key="3">
    <source>
        <dbReference type="RuleBase" id="RU361235"/>
    </source>
</evidence>
<dbReference type="OrthoDB" id="3200163at2759"/>
<dbReference type="VEuPathDB" id="FungiDB:P170DRAFT_385219"/>
<feature type="domain" description="Carboxylesterase type B" evidence="4">
    <location>
        <begin position="19"/>
        <end position="447"/>
    </location>
</feature>
<dbReference type="Pfam" id="PF00135">
    <property type="entry name" value="COesterase"/>
    <property type="match status" value="1"/>
</dbReference>
<organism evidence="5 6">
    <name type="scientific">Aspergillus steynii IBT 23096</name>
    <dbReference type="NCBI Taxonomy" id="1392250"/>
    <lineage>
        <taxon>Eukaryota</taxon>
        <taxon>Fungi</taxon>
        <taxon>Dikarya</taxon>
        <taxon>Ascomycota</taxon>
        <taxon>Pezizomycotina</taxon>
        <taxon>Eurotiomycetes</taxon>
        <taxon>Eurotiomycetidae</taxon>
        <taxon>Eurotiales</taxon>
        <taxon>Aspergillaceae</taxon>
        <taxon>Aspergillus</taxon>
        <taxon>Aspergillus subgen. Circumdati</taxon>
    </lineage>
</organism>
<dbReference type="EC" id="3.1.1.-" evidence="3"/>
<evidence type="ECO:0000256" key="1">
    <source>
        <dbReference type="ARBA" id="ARBA00005964"/>
    </source>
</evidence>
<dbReference type="InterPro" id="IPR029058">
    <property type="entry name" value="AB_hydrolase_fold"/>
</dbReference>
<dbReference type="InterPro" id="IPR002018">
    <property type="entry name" value="CarbesteraseB"/>
</dbReference>
<evidence type="ECO:0000256" key="2">
    <source>
        <dbReference type="ARBA" id="ARBA00022801"/>
    </source>
</evidence>
<dbReference type="Gene3D" id="3.40.50.1820">
    <property type="entry name" value="alpha/beta hydrolase"/>
    <property type="match status" value="1"/>
</dbReference>
<comment type="caution">
    <text evidence="5">The sequence shown here is derived from an EMBL/GenBank/DDBJ whole genome shotgun (WGS) entry which is preliminary data.</text>
</comment>
<comment type="similarity">
    <text evidence="1 3">Belongs to the type-B carboxylesterase/lipase family.</text>
</comment>
<dbReference type="Proteomes" id="UP000234275">
    <property type="component" value="Unassembled WGS sequence"/>
</dbReference>
<accession>A0A2I2G3S5</accession>
<reference evidence="5 6" key="1">
    <citation type="submission" date="2016-12" db="EMBL/GenBank/DDBJ databases">
        <title>The genomes of Aspergillus section Nigri reveals drivers in fungal speciation.</title>
        <authorList>
            <consortium name="DOE Joint Genome Institute"/>
            <person name="Vesth T.C."/>
            <person name="Nybo J."/>
            <person name="Theobald S."/>
            <person name="Brandl J."/>
            <person name="Frisvad J.C."/>
            <person name="Nielsen K.F."/>
            <person name="Lyhne E.K."/>
            <person name="Kogle M.E."/>
            <person name="Kuo A."/>
            <person name="Riley R."/>
            <person name="Clum A."/>
            <person name="Nolan M."/>
            <person name="Lipzen A."/>
            <person name="Salamov A."/>
            <person name="Henrissat B."/>
            <person name="Wiebenga A."/>
            <person name="De Vries R.P."/>
            <person name="Grigoriev I.V."/>
            <person name="Mortensen U.H."/>
            <person name="Andersen M.R."/>
            <person name="Baker S.E."/>
        </authorList>
    </citation>
    <scope>NUCLEOTIDE SEQUENCE [LARGE SCALE GENOMIC DNA]</scope>
    <source>
        <strain evidence="5 6">IBT 23096</strain>
    </source>
</reference>
<dbReference type="GO" id="GO:0016787">
    <property type="term" value="F:hydrolase activity"/>
    <property type="evidence" value="ECO:0007669"/>
    <property type="project" value="UniProtKB-KW"/>
</dbReference>
<proteinExistence type="inferred from homology"/>
<dbReference type="PROSITE" id="PS00122">
    <property type="entry name" value="CARBOXYLESTERASE_B_1"/>
    <property type="match status" value="1"/>
</dbReference>
<dbReference type="STRING" id="1392250.A0A2I2G3S5"/>
<evidence type="ECO:0000313" key="5">
    <source>
        <dbReference type="EMBL" id="PLB47503.1"/>
    </source>
</evidence>